<organism evidence="1 2">
    <name type="scientific">Jeotgalibacillus malaysiensis</name>
    <dbReference type="NCBI Taxonomy" id="1508404"/>
    <lineage>
        <taxon>Bacteria</taxon>
        <taxon>Bacillati</taxon>
        <taxon>Bacillota</taxon>
        <taxon>Bacilli</taxon>
        <taxon>Bacillales</taxon>
        <taxon>Caryophanaceae</taxon>
        <taxon>Jeotgalibacillus</taxon>
    </lineage>
</organism>
<dbReference type="STRING" id="1508404.JMA_15310"/>
<dbReference type="OrthoDB" id="2828299at2"/>
<protein>
    <submittedName>
        <fullName evidence="1">Uncharacterized protein</fullName>
    </submittedName>
</protein>
<dbReference type="HOGENOM" id="CLU_192697_0_0_9"/>
<evidence type="ECO:0000313" key="1">
    <source>
        <dbReference type="EMBL" id="AJD90848.1"/>
    </source>
</evidence>
<dbReference type="Proteomes" id="UP000031449">
    <property type="component" value="Chromosome"/>
</dbReference>
<evidence type="ECO:0000313" key="2">
    <source>
        <dbReference type="Proteomes" id="UP000031449"/>
    </source>
</evidence>
<gene>
    <name evidence="1" type="ORF">JMA_15310</name>
</gene>
<dbReference type="BioCyc" id="JESP1508404:G14D9-10786-MONOMER"/>
<reference evidence="1 2" key="1">
    <citation type="submission" date="2014-08" db="EMBL/GenBank/DDBJ databases">
        <title>Complete genome of a marine bacteria Jeotgalibacillus malaysiensis.</title>
        <authorList>
            <person name="Yaakop A.S."/>
            <person name="Chan K.-G."/>
            <person name="Goh K.M."/>
        </authorList>
    </citation>
    <scope>NUCLEOTIDE SEQUENCE [LARGE SCALE GENOMIC DNA]</scope>
    <source>
        <strain evidence="1 2">D5</strain>
    </source>
</reference>
<accession>A0A0B5AQR5</accession>
<dbReference type="AlphaFoldDB" id="A0A0B5AQR5"/>
<name>A0A0B5AQR5_9BACL</name>
<sequence length="66" mass="7896">MKQVIQVTRKRDYIQERLAVLRMELDYELAVLFEAMELGDKSEIESTKERLSLIRHEINELDGFVR</sequence>
<dbReference type="EMBL" id="CP009416">
    <property type="protein sequence ID" value="AJD90848.1"/>
    <property type="molecule type" value="Genomic_DNA"/>
</dbReference>
<keyword evidence="2" id="KW-1185">Reference proteome</keyword>
<dbReference type="KEGG" id="jeo:JMA_15310"/>
<proteinExistence type="predicted"/>